<dbReference type="OMA" id="AVARCVW"/>
<dbReference type="PANTHER" id="PTHR33512">
    <property type="entry name" value="PROTEIN, PUTATIVE (DUF1191)-RELATED"/>
    <property type="match status" value="1"/>
</dbReference>
<keyword evidence="2" id="KW-1133">Transmembrane helix</keyword>
<protein>
    <recommendedName>
        <fullName evidence="5">Malectin-like domain-containing protein</fullName>
    </recommendedName>
</protein>
<dbReference type="Gene3D" id="1.20.5.930">
    <property type="entry name" value="Bicelle-embedded integrin alpha(iib) transmembrane segment"/>
    <property type="match status" value="1"/>
</dbReference>
<organism evidence="4">
    <name type="scientific">Eucalyptus grandis</name>
    <name type="common">Flooded gum</name>
    <dbReference type="NCBI Taxonomy" id="71139"/>
    <lineage>
        <taxon>Eukaryota</taxon>
        <taxon>Viridiplantae</taxon>
        <taxon>Streptophyta</taxon>
        <taxon>Embryophyta</taxon>
        <taxon>Tracheophyta</taxon>
        <taxon>Spermatophyta</taxon>
        <taxon>Magnoliopsida</taxon>
        <taxon>eudicotyledons</taxon>
        <taxon>Gunneridae</taxon>
        <taxon>Pentapetalae</taxon>
        <taxon>rosids</taxon>
        <taxon>malvids</taxon>
        <taxon>Myrtales</taxon>
        <taxon>Myrtaceae</taxon>
        <taxon>Myrtoideae</taxon>
        <taxon>Eucalypteae</taxon>
        <taxon>Eucalyptus</taxon>
    </lineage>
</organism>
<evidence type="ECO:0000256" key="3">
    <source>
        <dbReference type="SAM" id="SignalP"/>
    </source>
</evidence>
<accession>A0A059DDH6</accession>
<dbReference type="InterPro" id="IPR010605">
    <property type="entry name" value="DUF1191"/>
</dbReference>
<gene>
    <name evidence="4" type="ORF">EUGRSUZ_A00808</name>
</gene>
<evidence type="ECO:0000256" key="2">
    <source>
        <dbReference type="SAM" id="Phobius"/>
    </source>
</evidence>
<dbReference type="PANTHER" id="PTHR33512:SF14">
    <property type="entry name" value="EXPRESSED PROTEIN"/>
    <property type="match status" value="1"/>
</dbReference>
<evidence type="ECO:0008006" key="5">
    <source>
        <dbReference type="Google" id="ProtNLM"/>
    </source>
</evidence>
<keyword evidence="2" id="KW-0812">Transmembrane</keyword>
<dbReference type="STRING" id="71139.A0A059DDH6"/>
<feature type="compositionally biased region" description="Pro residues" evidence="1">
    <location>
        <begin position="219"/>
        <end position="236"/>
    </location>
</feature>
<dbReference type="eggNOG" id="ENOG502QSPM">
    <property type="taxonomic scope" value="Eukaryota"/>
</dbReference>
<evidence type="ECO:0000313" key="4">
    <source>
        <dbReference type="EMBL" id="KCW88421.1"/>
    </source>
</evidence>
<feature type="signal peptide" evidence="3">
    <location>
        <begin position="1"/>
        <end position="24"/>
    </location>
</feature>
<reference evidence="4" key="1">
    <citation type="submission" date="2013-07" db="EMBL/GenBank/DDBJ databases">
        <title>The genome of Eucalyptus grandis.</title>
        <authorList>
            <person name="Schmutz J."/>
            <person name="Hayes R."/>
            <person name="Myburg A."/>
            <person name="Tuskan G."/>
            <person name="Grattapaglia D."/>
            <person name="Rokhsar D.S."/>
        </authorList>
    </citation>
    <scope>NUCLEOTIDE SEQUENCE</scope>
    <source>
        <tissue evidence="4">Leaf extractions</tissue>
    </source>
</reference>
<dbReference type="InParanoid" id="A0A059DDH6"/>
<dbReference type="Gramene" id="KCW88421">
    <property type="protein sequence ID" value="KCW88421"/>
    <property type="gene ID" value="EUGRSUZ_A00808"/>
</dbReference>
<feature type="region of interest" description="Disordered" evidence="1">
    <location>
        <begin position="219"/>
        <end position="240"/>
    </location>
</feature>
<keyword evidence="3" id="KW-0732">Signal</keyword>
<evidence type="ECO:0000256" key="1">
    <source>
        <dbReference type="SAM" id="MobiDB-lite"/>
    </source>
</evidence>
<proteinExistence type="predicted"/>
<feature type="chain" id="PRO_5001570175" description="Malectin-like domain-containing protein" evidence="3">
    <location>
        <begin position="25"/>
        <end position="317"/>
    </location>
</feature>
<sequence length="317" mass="34381">MGLLRSLTMLMLQLWLLRPMKLGAQNVSTGNFSSARALDMILQDYAYEAFIRPRTGIPYGGRVPSNLTGINITAMRLRSGSLRTRGVKMYKEFEIPTGVIVRPYVKRLVLVYQNLGILSEGYYPLPSHKYLAPVLGLLAYNASNLSATNLPELDIGASGDPILVHFSSIRPAPAGSVPRCVQFDLRGLVNFSDVESGNTCSTKQQGHFSIVIESIAPSPSPTFPPPPGEGPGPSPGPGGTSRSWVVVGSVLGGLALLVLLALLVFWVQRFKKRKRIQRMERAADAGEALRVTRVGDTTAPAAMVTRTQPALEHEYVP</sequence>
<dbReference type="OrthoDB" id="1925347at2759"/>
<dbReference type="KEGG" id="egr:104432978"/>
<name>A0A059DDH6_EUCGR</name>
<dbReference type="EMBL" id="KK198753">
    <property type="protein sequence ID" value="KCW88421.1"/>
    <property type="molecule type" value="Genomic_DNA"/>
</dbReference>
<dbReference type="AlphaFoldDB" id="A0A059DDH6"/>
<dbReference type="Pfam" id="PF06697">
    <property type="entry name" value="DUF1191"/>
    <property type="match status" value="1"/>
</dbReference>
<feature type="transmembrane region" description="Helical" evidence="2">
    <location>
        <begin position="244"/>
        <end position="267"/>
    </location>
</feature>
<keyword evidence="2" id="KW-0472">Membrane</keyword>